<evidence type="ECO:0000313" key="2">
    <source>
        <dbReference type="Proteomes" id="UP001252243"/>
    </source>
</evidence>
<organism evidence="1 2">
    <name type="scientific">Arthrobacter ginsengisoli</name>
    <dbReference type="NCBI Taxonomy" id="1356565"/>
    <lineage>
        <taxon>Bacteria</taxon>
        <taxon>Bacillati</taxon>
        <taxon>Actinomycetota</taxon>
        <taxon>Actinomycetes</taxon>
        <taxon>Micrococcales</taxon>
        <taxon>Micrococcaceae</taxon>
        <taxon>Arthrobacter</taxon>
    </lineage>
</organism>
<comment type="caution">
    <text evidence="1">The sequence shown here is derived from an EMBL/GenBank/DDBJ whole genome shotgun (WGS) entry which is preliminary data.</text>
</comment>
<protein>
    <submittedName>
        <fullName evidence="1">Uncharacterized protein</fullName>
    </submittedName>
</protein>
<proteinExistence type="predicted"/>
<accession>A0ABU1UHK2</accession>
<sequence length="31" mass="3399">MGIISSGFMEDGELAIERYHGANTRPKAFPC</sequence>
<gene>
    <name evidence="1" type="ORF">J2X01_003990</name>
</gene>
<dbReference type="Proteomes" id="UP001252243">
    <property type="component" value="Unassembled WGS sequence"/>
</dbReference>
<name>A0ABU1UHK2_9MICC</name>
<evidence type="ECO:0000313" key="1">
    <source>
        <dbReference type="EMBL" id="MDR7084674.1"/>
    </source>
</evidence>
<reference evidence="1 2" key="1">
    <citation type="submission" date="2023-07" db="EMBL/GenBank/DDBJ databases">
        <title>Sorghum-associated microbial communities from plants grown in Nebraska, USA.</title>
        <authorList>
            <person name="Schachtman D."/>
        </authorList>
    </citation>
    <scope>NUCLEOTIDE SEQUENCE [LARGE SCALE GENOMIC DNA]</scope>
    <source>
        <strain evidence="1 2">BE167</strain>
    </source>
</reference>
<keyword evidence="2" id="KW-1185">Reference proteome</keyword>
<dbReference type="EMBL" id="JAVDVQ010000028">
    <property type="protein sequence ID" value="MDR7084674.1"/>
    <property type="molecule type" value="Genomic_DNA"/>
</dbReference>